<accession>A0ABP9CG46</accession>
<protein>
    <submittedName>
        <fullName evidence="1">Uncharacterized protein</fullName>
    </submittedName>
</protein>
<dbReference type="Proteomes" id="UP001500839">
    <property type="component" value="Unassembled WGS sequence"/>
</dbReference>
<dbReference type="RefSeq" id="WP_200170729.1">
    <property type="nucleotide sequence ID" value="NZ_BAABKQ010000001.1"/>
</dbReference>
<organism evidence="1 2">
    <name type="scientific">Tomitella cavernea</name>
    <dbReference type="NCBI Taxonomy" id="1387982"/>
    <lineage>
        <taxon>Bacteria</taxon>
        <taxon>Bacillati</taxon>
        <taxon>Actinomycetota</taxon>
        <taxon>Actinomycetes</taxon>
        <taxon>Mycobacteriales</taxon>
        <taxon>Tomitella</taxon>
    </lineage>
</organism>
<evidence type="ECO:0000313" key="2">
    <source>
        <dbReference type="Proteomes" id="UP001500839"/>
    </source>
</evidence>
<name>A0ABP9CG46_9ACTN</name>
<comment type="caution">
    <text evidence="1">The sequence shown here is derived from an EMBL/GenBank/DDBJ whole genome shotgun (WGS) entry which is preliminary data.</text>
</comment>
<evidence type="ECO:0000313" key="1">
    <source>
        <dbReference type="EMBL" id="GAA4809732.1"/>
    </source>
</evidence>
<dbReference type="EMBL" id="BAABKQ010000001">
    <property type="protein sequence ID" value="GAA4809732.1"/>
    <property type="molecule type" value="Genomic_DNA"/>
</dbReference>
<sequence>MKTSGRYRRTGDRFPRGGLWMSRHGKYAFVQAPAHGVFPHCPCCGRTERWVLSPYLPGEVWPPEGWVELQRRQSVPIY</sequence>
<keyword evidence="2" id="KW-1185">Reference proteome</keyword>
<reference evidence="2" key="1">
    <citation type="journal article" date="2019" name="Int. J. Syst. Evol. Microbiol.">
        <title>The Global Catalogue of Microorganisms (GCM) 10K type strain sequencing project: providing services to taxonomists for standard genome sequencing and annotation.</title>
        <authorList>
            <consortium name="The Broad Institute Genomics Platform"/>
            <consortium name="The Broad Institute Genome Sequencing Center for Infectious Disease"/>
            <person name="Wu L."/>
            <person name="Ma J."/>
        </authorList>
    </citation>
    <scope>NUCLEOTIDE SEQUENCE [LARGE SCALE GENOMIC DNA]</scope>
    <source>
        <strain evidence="2">JCM 18542</strain>
    </source>
</reference>
<proteinExistence type="predicted"/>
<gene>
    <name evidence="1" type="ORF">GCM10023353_12250</name>
</gene>